<sequence length="584" mass="64510">MIPESFVQELLARIDIVDVVERYVPLRKGGANYSACCPFHSEKTPSFTVSPSKQFYHCFGCGAHGSAVGFVMQYSGIGFVEAIEELASSVGLSVPQTERHRSEQVKKAPLTELMARAMRFYREQLKISPKAVDYLRARGLTGEIAAKFGLGYAPDGWQGLQQVFPEYNDNALIECGLVISNDQGRRYDRFRDRVMFPILDQRGNVIGFGGRVIGEGEPKYLNSPETPLFEKGRELYGLPQARKAIQEEDTVLVVEGYMDVVGLAQHGVDNVVATLGTAATDANVQKLLKLASRVVFCFDRDSAGDRAAWRAMEVSLAHLADNKTVEILQMPGNQDPDEFIRTQGKEAFIHYTRNATRLSEFLVRELVKQNPLVTAENRAKLVHDAKPLLQKIAAPILRIQIVKEIATRAQVSQTEVEAQCELKPLTRNRYAPAQMKQRPVPSTIEHKLLKIVLHKPAWAAQLPLDLIDREQPAGAALLAIAEAIAHGELATGGLGIMIEFFRGTAHEPLAAAMATTSEEELDPAALEVVFNDAIAHLQHTQLTAEIEKLTAQARQGLNLQERQRLTDLLAKKRGPPLAATDTPL</sequence>
<dbReference type="Pfam" id="PF10410">
    <property type="entry name" value="DnaB_bind"/>
    <property type="match status" value="1"/>
</dbReference>
<dbReference type="Pfam" id="PF01807">
    <property type="entry name" value="Zn_ribbon_DnaG"/>
    <property type="match status" value="1"/>
</dbReference>
<dbReference type="Gene3D" id="1.20.50.20">
    <property type="entry name" value="DnaG, RNA polymerase domain, helical bundle"/>
    <property type="match status" value="1"/>
</dbReference>
<keyword evidence="6 12" id="KW-0479">Metal-binding</keyword>
<dbReference type="Proteomes" id="UP000061603">
    <property type="component" value="Chromosome"/>
</dbReference>
<dbReference type="PANTHER" id="PTHR30313">
    <property type="entry name" value="DNA PRIMASE"/>
    <property type="match status" value="1"/>
</dbReference>
<dbReference type="InterPro" id="IPR016136">
    <property type="entry name" value="DNA_helicase_N/primase_C"/>
</dbReference>
<reference evidence="16 17" key="1">
    <citation type="journal article" date="2015" name="Genome Announc.">
        <title>Complete Genome Sequence of a Novel Bacterium within the Family Rhodocyclaceae That Degrades Polycyclic Aromatic Hydrocarbons.</title>
        <authorList>
            <person name="Singleton D.R."/>
            <person name="Dickey A.N."/>
            <person name="Scholl E.H."/>
            <person name="Wright F.A."/>
            <person name="Aitken M.D."/>
        </authorList>
    </citation>
    <scope>NUCLEOTIDE SEQUENCE [LARGE SCALE GENOMIC DNA]</scope>
    <source>
        <strain evidence="17">PG1-Ca6</strain>
    </source>
</reference>
<dbReference type="PROSITE" id="PS50880">
    <property type="entry name" value="TOPRIM"/>
    <property type="match status" value="1"/>
</dbReference>
<dbReference type="InterPro" id="IPR006171">
    <property type="entry name" value="TOPRIM_dom"/>
</dbReference>
<dbReference type="Gene3D" id="1.10.860.10">
    <property type="entry name" value="DNAb Helicase, Chain A"/>
    <property type="match status" value="1"/>
</dbReference>
<dbReference type="GO" id="GO:1990077">
    <property type="term" value="C:primosome complex"/>
    <property type="evidence" value="ECO:0007669"/>
    <property type="project" value="UniProtKB-KW"/>
</dbReference>
<dbReference type="Pfam" id="PF08275">
    <property type="entry name" value="DNAG_N"/>
    <property type="match status" value="1"/>
</dbReference>
<protein>
    <recommendedName>
        <fullName evidence="12 13">DNA primase</fullName>
        <ecNumber evidence="12">2.7.7.101</ecNumber>
    </recommendedName>
</protein>
<dbReference type="KEGG" id="rbu:PG1C_13330"/>
<dbReference type="InterPro" id="IPR019475">
    <property type="entry name" value="DNA_primase_DnaB-bd"/>
</dbReference>
<dbReference type="SUPFAM" id="SSF56731">
    <property type="entry name" value="DNA primase core"/>
    <property type="match status" value="1"/>
</dbReference>
<dbReference type="GO" id="GO:0005737">
    <property type="term" value="C:cytoplasm"/>
    <property type="evidence" value="ECO:0007669"/>
    <property type="project" value="TreeGrafter"/>
</dbReference>
<evidence type="ECO:0000256" key="7">
    <source>
        <dbReference type="ARBA" id="ARBA00022771"/>
    </source>
</evidence>
<evidence type="ECO:0000256" key="8">
    <source>
        <dbReference type="ARBA" id="ARBA00022833"/>
    </source>
</evidence>
<feature type="zinc finger region" description="CHC2-type" evidence="12 14">
    <location>
        <begin position="37"/>
        <end position="61"/>
    </location>
</feature>
<dbReference type="SMART" id="SM00766">
    <property type="entry name" value="DnaG_DnaB_bind"/>
    <property type="match status" value="1"/>
</dbReference>
<dbReference type="STRING" id="1565605.PG1C_13330"/>
<dbReference type="SUPFAM" id="SSF57783">
    <property type="entry name" value="Zinc beta-ribbon"/>
    <property type="match status" value="1"/>
</dbReference>
<comment type="function">
    <text evidence="12 13">RNA polymerase that catalyzes the synthesis of short RNA molecules used as primers for DNA polymerase during DNA replication.</text>
</comment>
<evidence type="ECO:0000256" key="10">
    <source>
        <dbReference type="ARBA" id="ARBA00023125"/>
    </source>
</evidence>
<dbReference type="FunFam" id="3.90.580.10:FF:000001">
    <property type="entry name" value="DNA primase"/>
    <property type="match status" value="1"/>
</dbReference>
<evidence type="ECO:0000256" key="14">
    <source>
        <dbReference type="PIRSR" id="PIRSR002811-1"/>
    </source>
</evidence>
<dbReference type="InterPro" id="IPR002694">
    <property type="entry name" value="Znf_CHC2"/>
</dbReference>
<feature type="domain" description="Toprim" evidence="15">
    <location>
        <begin position="249"/>
        <end position="331"/>
    </location>
</feature>
<keyword evidence="10 12" id="KW-0238">DNA-binding</keyword>
<dbReference type="Gene3D" id="3.40.1360.10">
    <property type="match status" value="1"/>
</dbReference>
<dbReference type="HOGENOM" id="CLU_013501_5_1_4"/>
<comment type="catalytic activity">
    <reaction evidence="12">
        <text>ssDNA + n NTP = ssDNA/pppN(pN)n-1 hybrid + (n-1) diphosphate.</text>
        <dbReference type="EC" id="2.7.7.101"/>
    </reaction>
</comment>
<dbReference type="InterPro" id="IPR050219">
    <property type="entry name" value="DnaG_primase"/>
</dbReference>
<dbReference type="GO" id="GO:0000428">
    <property type="term" value="C:DNA-directed RNA polymerase complex"/>
    <property type="evidence" value="ECO:0007669"/>
    <property type="project" value="UniProtKB-KW"/>
</dbReference>
<dbReference type="PATRIC" id="fig|1565605.3.peg.2823"/>
<dbReference type="InterPro" id="IPR036977">
    <property type="entry name" value="DNA_primase_Znf_CHC2"/>
</dbReference>
<dbReference type="SMART" id="SM00493">
    <property type="entry name" value="TOPRIM"/>
    <property type="match status" value="1"/>
</dbReference>
<dbReference type="GO" id="GO:0003899">
    <property type="term" value="F:DNA-directed RNA polymerase activity"/>
    <property type="evidence" value="ECO:0007669"/>
    <property type="project" value="UniProtKB-UniRule"/>
</dbReference>
<dbReference type="InterPro" id="IPR013264">
    <property type="entry name" value="DNAG_N"/>
</dbReference>
<evidence type="ECO:0000256" key="11">
    <source>
        <dbReference type="ARBA" id="ARBA00023163"/>
    </source>
</evidence>
<evidence type="ECO:0000313" key="16">
    <source>
        <dbReference type="EMBL" id="AJP49149.1"/>
    </source>
</evidence>
<dbReference type="GO" id="GO:0008270">
    <property type="term" value="F:zinc ion binding"/>
    <property type="evidence" value="ECO:0007669"/>
    <property type="project" value="UniProtKB-UniRule"/>
</dbReference>
<dbReference type="PIRSF" id="PIRSF002811">
    <property type="entry name" value="DnaG"/>
    <property type="match status" value="1"/>
</dbReference>
<dbReference type="CDD" id="cd03364">
    <property type="entry name" value="TOPRIM_DnaG_primases"/>
    <property type="match status" value="1"/>
</dbReference>
<dbReference type="GO" id="GO:0006269">
    <property type="term" value="P:DNA replication, synthesis of primer"/>
    <property type="evidence" value="ECO:0007669"/>
    <property type="project" value="UniProtKB-UniRule"/>
</dbReference>
<evidence type="ECO:0000256" key="13">
    <source>
        <dbReference type="PIRNR" id="PIRNR002811"/>
    </source>
</evidence>
<evidence type="ECO:0000256" key="3">
    <source>
        <dbReference type="ARBA" id="ARBA00022679"/>
    </source>
</evidence>
<dbReference type="EC" id="2.7.7.101" evidence="12"/>
<comment type="cofactor">
    <cofactor evidence="12 13 14">
        <name>Zn(2+)</name>
        <dbReference type="ChEBI" id="CHEBI:29105"/>
    </cofactor>
    <text evidence="12 13 14">Binds 1 zinc ion per monomer.</text>
</comment>
<evidence type="ECO:0000256" key="5">
    <source>
        <dbReference type="ARBA" id="ARBA00022705"/>
    </source>
</evidence>
<accession>A0A0C5JBP3</accession>
<dbReference type="AlphaFoldDB" id="A0A0C5JBP3"/>
<dbReference type="HAMAP" id="MF_00974">
    <property type="entry name" value="DNA_primase_DnaG"/>
    <property type="match status" value="1"/>
</dbReference>
<proteinExistence type="inferred from homology"/>
<dbReference type="Pfam" id="PF08278">
    <property type="entry name" value="DnaG_DnaB_bind"/>
    <property type="match status" value="1"/>
</dbReference>
<evidence type="ECO:0000256" key="9">
    <source>
        <dbReference type="ARBA" id="ARBA00022842"/>
    </source>
</evidence>
<dbReference type="NCBIfam" id="TIGR01391">
    <property type="entry name" value="dnaG"/>
    <property type="match status" value="1"/>
</dbReference>
<dbReference type="FunFam" id="3.90.980.10:FF:000001">
    <property type="entry name" value="DNA primase"/>
    <property type="match status" value="1"/>
</dbReference>
<evidence type="ECO:0000256" key="4">
    <source>
        <dbReference type="ARBA" id="ARBA00022695"/>
    </source>
</evidence>
<keyword evidence="4 12" id="KW-0548">Nucleotidyltransferase</keyword>
<gene>
    <name evidence="12" type="primary">dnaG</name>
    <name evidence="16" type="ORF">PG1C_13330</name>
</gene>
<comment type="domain">
    <text evidence="12">Contains an N-terminal zinc-binding domain, a central core domain that contains the primase activity, and a C-terminal DnaB-binding domain.</text>
</comment>
<dbReference type="InterPro" id="IPR030846">
    <property type="entry name" value="DnaG_bac"/>
</dbReference>
<keyword evidence="8 12" id="KW-0862">Zinc</keyword>
<dbReference type="EMBL" id="CP010554">
    <property type="protein sequence ID" value="AJP49149.1"/>
    <property type="molecule type" value="Genomic_DNA"/>
</dbReference>
<keyword evidence="5 12" id="KW-0235">DNA replication</keyword>
<dbReference type="RefSeq" id="WP_202635254.1">
    <property type="nucleotide sequence ID" value="NZ_CP010554.1"/>
</dbReference>
<comment type="similarity">
    <text evidence="12 13">Belongs to the DnaG primase family.</text>
</comment>
<dbReference type="SUPFAM" id="SSF117023">
    <property type="entry name" value="DNA primase DnaG, C-terminal domain"/>
    <property type="match status" value="1"/>
</dbReference>
<dbReference type="Gene3D" id="3.90.580.10">
    <property type="entry name" value="Zinc finger, CHC2-type domain"/>
    <property type="match status" value="1"/>
</dbReference>
<evidence type="ECO:0000313" key="17">
    <source>
        <dbReference type="Proteomes" id="UP000061603"/>
    </source>
</evidence>
<keyword evidence="11 12" id="KW-0804">Transcription</keyword>
<keyword evidence="1 12" id="KW-0240">DNA-directed RNA polymerase</keyword>
<dbReference type="SMART" id="SM00400">
    <property type="entry name" value="ZnF_CHCC"/>
    <property type="match status" value="1"/>
</dbReference>
<evidence type="ECO:0000256" key="1">
    <source>
        <dbReference type="ARBA" id="ARBA00022478"/>
    </source>
</evidence>
<dbReference type="Gene3D" id="3.90.980.10">
    <property type="entry name" value="DNA primase, catalytic core, N-terminal domain"/>
    <property type="match status" value="1"/>
</dbReference>
<evidence type="ECO:0000256" key="6">
    <source>
        <dbReference type="ARBA" id="ARBA00022723"/>
    </source>
</evidence>
<evidence type="ECO:0000256" key="2">
    <source>
        <dbReference type="ARBA" id="ARBA00022515"/>
    </source>
</evidence>
<dbReference type="PANTHER" id="PTHR30313:SF2">
    <property type="entry name" value="DNA PRIMASE"/>
    <property type="match status" value="1"/>
</dbReference>
<evidence type="ECO:0000256" key="12">
    <source>
        <dbReference type="HAMAP-Rule" id="MF_00974"/>
    </source>
</evidence>
<dbReference type="InterPro" id="IPR034151">
    <property type="entry name" value="TOPRIM_DnaG_bac"/>
</dbReference>
<name>A0A0C5JBP3_9PROT</name>
<dbReference type="Pfam" id="PF13155">
    <property type="entry name" value="Toprim_2"/>
    <property type="match status" value="1"/>
</dbReference>
<keyword evidence="3 12" id="KW-0808">Transferase</keyword>
<keyword evidence="7 12" id="KW-0863">Zinc-finger</keyword>
<comment type="subunit">
    <text evidence="12">Monomer. Interacts with DnaB.</text>
</comment>
<dbReference type="InterPro" id="IPR013173">
    <property type="entry name" value="DNA_primase_DnaG_DnaB-bd_dom"/>
</dbReference>
<keyword evidence="2 12" id="KW-0639">Primosome</keyword>
<dbReference type="InterPro" id="IPR037068">
    <property type="entry name" value="DNA_primase_core_N_sf"/>
</dbReference>
<organism evidence="16 17">
    <name type="scientific">Rugosibacter aromaticivorans</name>
    <dbReference type="NCBI Taxonomy" id="1565605"/>
    <lineage>
        <taxon>Bacteria</taxon>
        <taxon>Pseudomonadati</taxon>
        <taxon>Pseudomonadota</taxon>
        <taxon>Betaproteobacteria</taxon>
        <taxon>Nitrosomonadales</taxon>
        <taxon>Sterolibacteriaceae</taxon>
        <taxon>Rugosibacter</taxon>
    </lineage>
</organism>
<keyword evidence="9" id="KW-0460">Magnesium</keyword>
<keyword evidence="17" id="KW-1185">Reference proteome</keyword>
<evidence type="ECO:0000259" key="15">
    <source>
        <dbReference type="PROSITE" id="PS50880"/>
    </source>
</evidence>
<dbReference type="InterPro" id="IPR006295">
    <property type="entry name" value="DNA_primase_DnaG"/>
</dbReference>
<dbReference type="GO" id="GO:0003677">
    <property type="term" value="F:DNA binding"/>
    <property type="evidence" value="ECO:0007669"/>
    <property type="project" value="UniProtKB-KW"/>
</dbReference>
<dbReference type="FunFam" id="3.40.1360.10:FF:000002">
    <property type="entry name" value="DNA primase"/>
    <property type="match status" value="1"/>
</dbReference>